<evidence type="ECO:0000313" key="8">
    <source>
        <dbReference type="Proteomes" id="UP000835052"/>
    </source>
</evidence>
<dbReference type="Pfam" id="PF10320">
    <property type="entry name" value="7TM_GPCR_Srsx"/>
    <property type="match status" value="1"/>
</dbReference>
<evidence type="ECO:0000256" key="3">
    <source>
        <dbReference type="ARBA" id="ARBA00022989"/>
    </source>
</evidence>
<dbReference type="AlphaFoldDB" id="A0A8S1HH10"/>
<gene>
    <name evidence="7" type="ORF">CAUJ_LOCUS10933</name>
</gene>
<dbReference type="PROSITE" id="PS50262">
    <property type="entry name" value="G_PROTEIN_RECEP_F1_2"/>
    <property type="match status" value="1"/>
</dbReference>
<dbReference type="GO" id="GO:0016020">
    <property type="term" value="C:membrane"/>
    <property type="evidence" value="ECO:0007669"/>
    <property type="project" value="UniProtKB-SubCell"/>
</dbReference>
<dbReference type="InterPro" id="IPR000276">
    <property type="entry name" value="GPCR_Rhodpsn"/>
</dbReference>
<dbReference type="Gene3D" id="1.20.1070.10">
    <property type="entry name" value="Rhodopsin 7-helix transmembrane proteins"/>
    <property type="match status" value="1"/>
</dbReference>
<dbReference type="EMBL" id="CAJGYM010000050">
    <property type="protein sequence ID" value="CAD6195014.1"/>
    <property type="molecule type" value="Genomic_DNA"/>
</dbReference>
<keyword evidence="2 5" id="KW-0812">Transmembrane</keyword>
<evidence type="ECO:0000256" key="5">
    <source>
        <dbReference type="SAM" id="Phobius"/>
    </source>
</evidence>
<dbReference type="SMART" id="SM01381">
    <property type="entry name" value="7TM_GPCR_Srsx"/>
    <property type="match status" value="1"/>
</dbReference>
<organism evidence="7 8">
    <name type="scientific">Caenorhabditis auriculariae</name>
    <dbReference type="NCBI Taxonomy" id="2777116"/>
    <lineage>
        <taxon>Eukaryota</taxon>
        <taxon>Metazoa</taxon>
        <taxon>Ecdysozoa</taxon>
        <taxon>Nematoda</taxon>
        <taxon>Chromadorea</taxon>
        <taxon>Rhabditida</taxon>
        <taxon>Rhabditina</taxon>
        <taxon>Rhabditomorpha</taxon>
        <taxon>Rhabditoidea</taxon>
        <taxon>Rhabditidae</taxon>
        <taxon>Peloderinae</taxon>
        <taxon>Caenorhabditis</taxon>
    </lineage>
</organism>
<feature type="transmembrane region" description="Helical" evidence="5">
    <location>
        <begin position="43"/>
        <end position="67"/>
    </location>
</feature>
<feature type="transmembrane region" description="Helical" evidence="5">
    <location>
        <begin position="87"/>
        <end position="114"/>
    </location>
</feature>
<evidence type="ECO:0000256" key="1">
    <source>
        <dbReference type="ARBA" id="ARBA00004370"/>
    </source>
</evidence>
<feature type="transmembrane region" description="Helical" evidence="5">
    <location>
        <begin position="216"/>
        <end position="241"/>
    </location>
</feature>
<feature type="transmembrane region" description="Helical" evidence="5">
    <location>
        <begin position="253"/>
        <end position="271"/>
    </location>
</feature>
<dbReference type="InterPro" id="IPR047130">
    <property type="entry name" value="7TM_GPCR_Srsx_nematod"/>
</dbReference>
<feature type="domain" description="G-protein coupled receptors family 1 profile" evidence="6">
    <location>
        <begin position="25"/>
        <end position="269"/>
    </location>
</feature>
<evidence type="ECO:0000256" key="2">
    <source>
        <dbReference type="ARBA" id="ARBA00022692"/>
    </source>
</evidence>
<proteinExistence type="predicted"/>
<sequence length="320" mass="36966">MVDYRGHQYFLYSVVIFMTFLGLFGNLNLILLHVRRPILRNKYGCLLTLLTTFQTYCVLSESVNVAFGIATMTSSYQIKRDFCYNFIFPDIFCNCVQTILITALSIDFLFCILFPIRHRNLSNGPYLSMILSIALIYASYIIILGYVGTDDAIIKLCNPPTALPPQVATLWYRVAFIAALATSFAYVMSFSLIYFKAKAKTRPTTMQVEKKAMRSISVLLIVFILTRVSTTLIINFLRFINSSQEIITLVQDYNVIFAMLLYSQNAYVCFIRSAEYRRMFLEQILPMTSCFCPCWSENIKTYTTNNSRPVLKPVLRYWNR</sequence>
<feature type="transmembrane region" description="Helical" evidence="5">
    <location>
        <begin position="126"/>
        <end position="147"/>
    </location>
</feature>
<feature type="transmembrane region" description="Helical" evidence="5">
    <location>
        <begin position="170"/>
        <end position="195"/>
    </location>
</feature>
<keyword evidence="3 5" id="KW-1133">Transmembrane helix</keyword>
<evidence type="ECO:0000259" key="6">
    <source>
        <dbReference type="PROSITE" id="PS50262"/>
    </source>
</evidence>
<dbReference type="PANTHER" id="PTHR23360">
    <property type="entry name" value="G-PROTEIN COUPLED RECEPTORS FAMILY 1 PROFILE DOMAIN-CONTAINING PROTEIN-RELATED"/>
    <property type="match status" value="1"/>
</dbReference>
<keyword evidence="8" id="KW-1185">Reference proteome</keyword>
<name>A0A8S1HH10_9PELO</name>
<accession>A0A8S1HH10</accession>
<evidence type="ECO:0000256" key="4">
    <source>
        <dbReference type="ARBA" id="ARBA00023136"/>
    </source>
</evidence>
<comment type="caution">
    <text evidence="7">The sequence shown here is derived from an EMBL/GenBank/DDBJ whole genome shotgun (WGS) entry which is preliminary data.</text>
</comment>
<keyword evidence="4 5" id="KW-0472">Membrane</keyword>
<dbReference type="InterPro" id="IPR017452">
    <property type="entry name" value="GPCR_Rhodpsn_7TM"/>
</dbReference>
<dbReference type="Proteomes" id="UP000835052">
    <property type="component" value="Unassembled WGS sequence"/>
</dbReference>
<comment type="subcellular location">
    <subcellularLocation>
        <location evidence="1">Membrane</location>
    </subcellularLocation>
</comment>
<dbReference type="GO" id="GO:0004930">
    <property type="term" value="F:G protein-coupled receptor activity"/>
    <property type="evidence" value="ECO:0007669"/>
    <property type="project" value="InterPro"/>
</dbReference>
<evidence type="ECO:0000313" key="7">
    <source>
        <dbReference type="EMBL" id="CAD6195014.1"/>
    </source>
</evidence>
<dbReference type="InterPro" id="IPR019424">
    <property type="entry name" value="7TM_GPCR_Srsx"/>
</dbReference>
<protein>
    <recommendedName>
        <fullName evidence="6">G-protein coupled receptors family 1 profile domain-containing protein</fullName>
    </recommendedName>
</protein>
<feature type="transmembrane region" description="Helical" evidence="5">
    <location>
        <begin position="12"/>
        <end position="31"/>
    </location>
</feature>
<reference evidence="7" key="1">
    <citation type="submission" date="2020-10" db="EMBL/GenBank/DDBJ databases">
        <authorList>
            <person name="Kikuchi T."/>
        </authorList>
    </citation>
    <scope>NUCLEOTIDE SEQUENCE</scope>
    <source>
        <strain evidence="7">NKZ352</strain>
    </source>
</reference>
<dbReference type="SUPFAM" id="SSF81321">
    <property type="entry name" value="Family A G protein-coupled receptor-like"/>
    <property type="match status" value="1"/>
</dbReference>
<dbReference type="PANTHER" id="PTHR23360:SF67">
    <property type="entry name" value="G-PROTEIN COUPLED RECEPTORS FAMILY 1 PROFILE DOMAIN-CONTAINING PROTEIN"/>
    <property type="match status" value="1"/>
</dbReference>
<dbReference type="OrthoDB" id="5869912at2759"/>